<dbReference type="WBParaSite" id="PS1159_v2.g22172.t1">
    <property type="protein sequence ID" value="PS1159_v2.g22172.t1"/>
    <property type="gene ID" value="PS1159_v2.g22172"/>
</dbReference>
<evidence type="ECO:0000313" key="1">
    <source>
        <dbReference type="Proteomes" id="UP000887580"/>
    </source>
</evidence>
<reference evidence="2" key="1">
    <citation type="submission" date="2022-11" db="UniProtKB">
        <authorList>
            <consortium name="WormBaseParasite"/>
        </authorList>
    </citation>
    <scope>IDENTIFICATION</scope>
</reference>
<evidence type="ECO:0000313" key="2">
    <source>
        <dbReference type="WBParaSite" id="PS1159_v2.g22172.t1"/>
    </source>
</evidence>
<protein>
    <submittedName>
        <fullName evidence="2">Uncharacterized protein</fullName>
    </submittedName>
</protein>
<proteinExistence type="predicted"/>
<name>A0AC35G037_9BILA</name>
<sequence length="235" mass="27550">MLLIYKNTTTRIRLWLELSLYELKFVKVEDSAKLTADRITRIHAIFQTLTLLLAEKESISTKEWLQKALFYTIELFARILGTNLKECVAELTADLFDESENLLKVDPNVRSEIKPIFIKFIQIGLDDLYNPKSEEFGVLENIKQCLKIFDYIEEEFEKMNKEVIYLRSPIHDMLIDRSPINNAFEILKNVWNMFQETYFESALESGSIETMKSVCLQISSEQEKLKALTDDLKRD</sequence>
<dbReference type="Proteomes" id="UP000887580">
    <property type="component" value="Unplaced"/>
</dbReference>
<organism evidence="1 2">
    <name type="scientific">Panagrolaimus sp. PS1159</name>
    <dbReference type="NCBI Taxonomy" id="55785"/>
    <lineage>
        <taxon>Eukaryota</taxon>
        <taxon>Metazoa</taxon>
        <taxon>Ecdysozoa</taxon>
        <taxon>Nematoda</taxon>
        <taxon>Chromadorea</taxon>
        <taxon>Rhabditida</taxon>
        <taxon>Tylenchina</taxon>
        <taxon>Panagrolaimomorpha</taxon>
        <taxon>Panagrolaimoidea</taxon>
        <taxon>Panagrolaimidae</taxon>
        <taxon>Panagrolaimus</taxon>
    </lineage>
</organism>
<accession>A0AC35G037</accession>